<feature type="compositionally biased region" description="Pro residues" evidence="1">
    <location>
        <begin position="24"/>
        <end position="33"/>
    </location>
</feature>
<reference evidence="2 3" key="1">
    <citation type="submission" date="2019-12" db="EMBL/GenBank/DDBJ databases">
        <title>Auraticoccus cholistani sp. nov., an actinomycete isolated from soil of Cholistan desert.</title>
        <authorList>
            <person name="Cheema M.T."/>
        </authorList>
    </citation>
    <scope>NUCLEOTIDE SEQUENCE [LARGE SCALE GENOMIC DNA]</scope>
    <source>
        <strain evidence="2 3">F435</strain>
    </source>
</reference>
<accession>A0A6A9USC8</accession>
<feature type="region of interest" description="Disordered" evidence="1">
    <location>
        <begin position="159"/>
        <end position="184"/>
    </location>
</feature>
<organism evidence="2 3">
    <name type="scientific">Auraticoccus cholistanensis</name>
    <dbReference type="NCBI Taxonomy" id="2656650"/>
    <lineage>
        <taxon>Bacteria</taxon>
        <taxon>Bacillati</taxon>
        <taxon>Actinomycetota</taxon>
        <taxon>Actinomycetes</taxon>
        <taxon>Propionibacteriales</taxon>
        <taxon>Propionibacteriaceae</taxon>
        <taxon>Auraticoccus</taxon>
    </lineage>
</organism>
<feature type="compositionally biased region" description="Basic and acidic residues" evidence="1">
    <location>
        <begin position="298"/>
        <end position="311"/>
    </location>
</feature>
<feature type="region of interest" description="Disordered" evidence="1">
    <location>
        <begin position="59"/>
        <end position="78"/>
    </location>
</feature>
<dbReference type="Pfam" id="PF18944">
    <property type="entry name" value="DUF5691"/>
    <property type="match status" value="1"/>
</dbReference>
<dbReference type="EMBL" id="WPCU01000003">
    <property type="protein sequence ID" value="MVA74625.1"/>
    <property type="molecule type" value="Genomic_DNA"/>
</dbReference>
<keyword evidence="3" id="KW-1185">Reference proteome</keyword>
<feature type="region of interest" description="Disordered" evidence="1">
    <location>
        <begin position="298"/>
        <end position="320"/>
    </location>
</feature>
<proteinExistence type="predicted"/>
<evidence type="ECO:0000313" key="3">
    <source>
        <dbReference type="Proteomes" id="UP000435304"/>
    </source>
</evidence>
<evidence type="ECO:0000256" key="1">
    <source>
        <dbReference type="SAM" id="MobiDB-lite"/>
    </source>
</evidence>
<protein>
    <submittedName>
        <fullName evidence="2">Uncharacterized protein</fullName>
    </submittedName>
</protein>
<dbReference type="SUPFAM" id="SSF48371">
    <property type="entry name" value="ARM repeat"/>
    <property type="match status" value="1"/>
</dbReference>
<sequence>MSAGDHTGWQAALVSAALVGTSRRPPPPPPAGWPLPDTDRSEQRLLDSAALWQAAVRAGLTPSPDSPAAPAPPERHPLAPAEADQLLRLLLEQPPVPAVLVAPLLRQWLGACAEHRLVPDAARLPALLDRATRDRSVRAALARVDSARLRWLAAANPDWRLPEGPEEEDPAGATSEQDWARLPASARPAVLRRERAADPDHGRELVESSWGTDRARERAALLAVLAEQPHPGDADLLERALDDPSSTVRAAAVAALGRLPGSRRARRMTERLAALVTVHRARGLARLRSALPLVEVARPGEPDESGVRDGLDEPTSGSRTDHWLTQLTAGTPLSWWTEQLGVGPAEVWRAVTEPAVRQGLVEATGLQQDAGWATALWELVDRPPASWLALVPAEQRERHALQRLRADTARSAATAGRRRGTLAARQVGAEALLHVPGPWGEELSRTVLDLLARAEAGTGALPVEVLATRLHPAARAVLTDRVVARETATLVAHVLQYQSASDSIREAFR</sequence>
<gene>
    <name evidence="2" type="ORF">GC722_01025</name>
</gene>
<dbReference type="InterPro" id="IPR043746">
    <property type="entry name" value="DUF5691"/>
</dbReference>
<name>A0A6A9USC8_9ACTN</name>
<dbReference type="InterPro" id="IPR016024">
    <property type="entry name" value="ARM-type_fold"/>
</dbReference>
<dbReference type="RefSeq" id="WP_156607205.1">
    <property type="nucleotide sequence ID" value="NZ_WPCU01000003.1"/>
</dbReference>
<dbReference type="AlphaFoldDB" id="A0A6A9USC8"/>
<comment type="caution">
    <text evidence="2">The sequence shown here is derived from an EMBL/GenBank/DDBJ whole genome shotgun (WGS) entry which is preliminary data.</text>
</comment>
<feature type="region of interest" description="Disordered" evidence="1">
    <location>
        <begin position="1"/>
        <end position="40"/>
    </location>
</feature>
<evidence type="ECO:0000313" key="2">
    <source>
        <dbReference type="EMBL" id="MVA74625.1"/>
    </source>
</evidence>
<dbReference type="Proteomes" id="UP000435304">
    <property type="component" value="Unassembled WGS sequence"/>
</dbReference>